<dbReference type="Pfam" id="PF19936">
    <property type="entry name" value="DUF6399"/>
    <property type="match status" value="1"/>
</dbReference>
<organism evidence="2 3">
    <name type="scientific">Thiorhodococcus minor</name>
    <dbReference type="NCBI Taxonomy" id="57489"/>
    <lineage>
        <taxon>Bacteria</taxon>
        <taxon>Pseudomonadati</taxon>
        <taxon>Pseudomonadota</taxon>
        <taxon>Gammaproteobacteria</taxon>
        <taxon>Chromatiales</taxon>
        <taxon>Chromatiaceae</taxon>
        <taxon>Thiorhodococcus</taxon>
    </lineage>
</organism>
<dbReference type="AlphaFoldDB" id="A0A6M0K6D0"/>
<name>A0A6M0K6D0_9GAMM</name>
<dbReference type="InterPro" id="IPR045650">
    <property type="entry name" value="DUF6399"/>
</dbReference>
<keyword evidence="3" id="KW-1185">Reference proteome</keyword>
<gene>
    <name evidence="2" type="ORF">G3446_26515</name>
</gene>
<sequence>MAQAQQDGQSQRAALTGAGVARSTLRHWNAPPAAPAPAALAAFVETPEGVLWLRQILVAAHWSISEQGGAGVRVVCDFLARSGLSAFIGASYGTQQAFQVELEEQIVSAATDLREALGQAMPHRLLSLAEDETWKDGMRLVSIDAVSGFILLEQTSDARSAAAWTQALESGLAGLNVTVVQGTSDEAKGLLAHVERDLGAHHSTDLFHLQHEVSQAMSLALKRAEQQAETAAAEAKARWQGACAAEQAYHRRRHGPGRPPAFAARIDEALSADVQASRAHERAQARRAEAKALIGAFSEVDHPYELQQGQAQTPEQLQTRLGAVFARLETIAEEADLSERLCAHLAKAKRLTHRLVATLAFFFMMVNTRVQALDLAPAIEQAMLNDLIPALYLERAAARSTRAEQRHRLRALSAERLAPLQQPSHPIQSLDQETRCYLEQVAGECADLFQRSSSCVEGRNGFLALYQHGHHQLSPRKQQVLTALHNFAITRPDATTAAERFFAQPHPSLFEQVLERMPWPARPARRRPRPARQPHLVPVAA</sequence>
<evidence type="ECO:0000313" key="2">
    <source>
        <dbReference type="EMBL" id="NEV65336.1"/>
    </source>
</evidence>
<evidence type="ECO:0000256" key="1">
    <source>
        <dbReference type="SAM" id="MobiDB-lite"/>
    </source>
</evidence>
<reference evidence="2 3" key="1">
    <citation type="submission" date="2020-02" db="EMBL/GenBank/DDBJ databases">
        <title>Genome sequences of Thiorhodococcus mannitoliphagus and Thiorhodococcus minor, purple sulfur photosynthetic bacteria in the gammaproteobacterial family, Chromatiaceae.</title>
        <authorList>
            <person name="Aviles F.A."/>
            <person name="Meyer T.E."/>
            <person name="Kyndt J.A."/>
        </authorList>
    </citation>
    <scope>NUCLEOTIDE SEQUENCE [LARGE SCALE GENOMIC DNA]</scope>
    <source>
        <strain evidence="2 3">DSM 11518</strain>
    </source>
</reference>
<dbReference type="RefSeq" id="WP_164456653.1">
    <property type="nucleotide sequence ID" value="NZ_JAAIJQ010000227.1"/>
</dbReference>
<feature type="region of interest" description="Disordered" evidence="1">
    <location>
        <begin position="521"/>
        <end position="541"/>
    </location>
</feature>
<dbReference type="Proteomes" id="UP000483379">
    <property type="component" value="Unassembled WGS sequence"/>
</dbReference>
<proteinExistence type="predicted"/>
<comment type="caution">
    <text evidence="2">The sequence shown here is derived from an EMBL/GenBank/DDBJ whole genome shotgun (WGS) entry which is preliminary data.</text>
</comment>
<protein>
    <submittedName>
        <fullName evidence="2">Uncharacterized protein</fullName>
    </submittedName>
</protein>
<accession>A0A6M0K6D0</accession>
<evidence type="ECO:0000313" key="3">
    <source>
        <dbReference type="Proteomes" id="UP000483379"/>
    </source>
</evidence>
<dbReference type="EMBL" id="JAAIJQ010000227">
    <property type="protein sequence ID" value="NEV65336.1"/>
    <property type="molecule type" value="Genomic_DNA"/>
</dbReference>
<feature type="compositionally biased region" description="Basic residues" evidence="1">
    <location>
        <begin position="523"/>
        <end position="532"/>
    </location>
</feature>